<dbReference type="InterPro" id="IPR006641">
    <property type="entry name" value="YqgF/RNaseH-like_dom"/>
</dbReference>
<dbReference type="Pfam" id="PF03652">
    <property type="entry name" value="RuvX"/>
    <property type="match status" value="1"/>
</dbReference>
<dbReference type="AlphaFoldDB" id="A0A7X9DLM9"/>
<dbReference type="EMBL" id="JAAZNL010000065">
    <property type="protein sequence ID" value="NMB70484.1"/>
    <property type="molecule type" value="Genomic_DNA"/>
</dbReference>
<keyword evidence="2" id="KW-0690">Ribosome biogenesis</keyword>
<feature type="domain" description="YqgF/RNase H-like" evidence="5">
    <location>
        <begin position="11"/>
        <end position="109"/>
    </location>
</feature>
<dbReference type="InterPro" id="IPR012337">
    <property type="entry name" value="RNaseH-like_sf"/>
</dbReference>
<gene>
    <name evidence="6" type="primary">ruvX</name>
    <name evidence="6" type="ORF">GYA27_04830</name>
</gene>
<evidence type="ECO:0000259" key="5">
    <source>
        <dbReference type="SMART" id="SM00732"/>
    </source>
</evidence>
<evidence type="ECO:0000256" key="3">
    <source>
        <dbReference type="ARBA" id="ARBA00022722"/>
    </source>
</evidence>
<dbReference type="GO" id="GO:0016787">
    <property type="term" value="F:hydrolase activity"/>
    <property type="evidence" value="ECO:0007669"/>
    <property type="project" value="UniProtKB-KW"/>
</dbReference>
<dbReference type="SUPFAM" id="SSF53098">
    <property type="entry name" value="Ribonuclease H-like"/>
    <property type="match status" value="1"/>
</dbReference>
<sequence>MPKSQKSIQEEVFLGIDYGEKNIGLALGRNGYVYPLSIVSGTNMMSAVHEITRLALENKISKFIVGIPLTGDEKETQQSLATRKFVKLLKIISKKPVIFVNEFDSSKEAQAEKAYFGVSAKKAALSDHVSAAIILQRFFETR</sequence>
<dbReference type="GO" id="GO:0004518">
    <property type="term" value="F:nuclease activity"/>
    <property type="evidence" value="ECO:0007669"/>
    <property type="project" value="UniProtKB-KW"/>
</dbReference>
<evidence type="ECO:0000313" key="7">
    <source>
        <dbReference type="Proteomes" id="UP000526033"/>
    </source>
</evidence>
<keyword evidence="4" id="KW-0378">Hydrolase</keyword>
<dbReference type="InterPro" id="IPR005227">
    <property type="entry name" value="YqgF"/>
</dbReference>
<dbReference type="Proteomes" id="UP000526033">
    <property type="component" value="Unassembled WGS sequence"/>
</dbReference>
<dbReference type="SMART" id="SM00732">
    <property type="entry name" value="YqgFc"/>
    <property type="match status" value="1"/>
</dbReference>
<keyword evidence="1" id="KW-0963">Cytoplasm</keyword>
<organism evidence="6 7">
    <name type="scientific">candidate division WWE3 bacterium</name>
    <dbReference type="NCBI Taxonomy" id="2053526"/>
    <lineage>
        <taxon>Bacteria</taxon>
        <taxon>Katanobacteria</taxon>
    </lineage>
</organism>
<dbReference type="GO" id="GO:0005829">
    <property type="term" value="C:cytosol"/>
    <property type="evidence" value="ECO:0007669"/>
    <property type="project" value="TreeGrafter"/>
</dbReference>
<accession>A0A7X9DLM9</accession>
<dbReference type="PANTHER" id="PTHR33317:SF4">
    <property type="entry name" value="POLYNUCLEOTIDYL TRANSFERASE, RIBONUCLEASE H-LIKE SUPERFAMILY PROTEIN"/>
    <property type="match status" value="1"/>
</dbReference>
<dbReference type="InterPro" id="IPR037027">
    <property type="entry name" value="YqgF/RNaseH-like_dom_sf"/>
</dbReference>
<dbReference type="NCBIfam" id="TIGR00250">
    <property type="entry name" value="RNAse_H_YqgF"/>
    <property type="match status" value="1"/>
</dbReference>
<protein>
    <submittedName>
        <fullName evidence="6">Holliday junction resolvase RuvX</fullName>
    </submittedName>
</protein>
<dbReference type="PANTHER" id="PTHR33317">
    <property type="entry name" value="POLYNUCLEOTIDYL TRANSFERASE, RIBONUCLEASE H-LIKE SUPERFAMILY PROTEIN"/>
    <property type="match status" value="1"/>
</dbReference>
<proteinExistence type="predicted"/>
<comment type="caution">
    <text evidence="6">The sequence shown here is derived from an EMBL/GenBank/DDBJ whole genome shotgun (WGS) entry which is preliminary data.</text>
</comment>
<dbReference type="Gene3D" id="3.30.420.140">
    <property type="entry name" value="YqgF/RNase H-like domain"/>
    <property type="match status" value="1"/>
</dbReference>
<dbReference type="CDD" id="cd16964">
    <property type="entry name" value="YqgF"/>
    <property type="match status" value="1"/>
</dbReference>
<evidence type="ECO:0000256" key="4">
    <source>
        <dbReference type="ARBA" id="ARBA00022801"/>
    </source>
</evidence>
<keyword evidence="3" id="KW-0540">Nuclease</keyword>
<evidence type="ECO:0000313" key="6">
    <source>
        <dbReference type="EMBL" id="NMB70484.1"/>
    </source>
</evidence>
<evidence type="ECO:0000256" key="2">
    <source>
        <dbReference type="ARBA" id="ARBA00022517"/>
    </source>
</evidence>
<dbReference type="GO" id="GO:0000967">
    <property type="term" value="P:rRNA 5'-end processing"/>
    <property type="evidence" value="ECO:0007669"/>
    <property type="project" value="TreeGrafter"/>
</dbReference>
<reference evidence="6 7" key="1">
    <citation type="journal article" date="2020" name="Biotechnol. Biofuels">
        <title>New insights from the biogas microbiome by comprehensive genome-resolved metagenomics of nearly 1600 species originating from multiple anaerobic digesters.</title>
        <authorList>
            <person name="Campanaro S."/>
            <person name="Treu L."/>
            <person name="Rodriguez-R L.M."/>
            <person name="Kovalovszki A."/>
            <person name="Ziels R.M."/>
            <person name="Maus I."/>
            <person name="Zhu X."/>
            <person name="Kougias P.G."/>
            <person name="Basile A."/>
            <person name="Luo G."/>
            <person name="Schluter A."/>
            <person name="Konstantinidis K.T."/>
            <person name="Angelidaki I."/>
        </authorList>
    </citation>
    <scope>NUCLEOTIDE SEQUENCE [LARGE SCALE GENOMIC DNA]</scope>
    <source>
        <strain evidence="6">AS27yjCOA_165</strain>
    </source>
</reference>
<name>A0A7X9DLM9_UNCKA</name>
<evidence type="ECO:0000256" key="1">
    <source>
        <dbReference type="ARBA" id="ARBA00022490"/>
    </source>
</evidence>